<reference evidence="3 4" key="1">
    <citation type="submission" date="2023-02" db="EMBL/GenBank/DDBJ databases">
        <title>LHISI_Scaffold_Assembly.</title>
        <authorList>
            <person name="Stuart O.P."/>
            <person name="Cleave R."/>
            <person name="Magrath M.J.L."/>
            <person name="Mikheyev A.S."/>
        </authorList>
    </citation>
    <scope>NUCLEOTIDE SEQUENCE [LARGE SCALE GENOMIC DNA]</scope>
    <source>
        <strain evidence="3">Daus_M_001</strain>
        <tissue evidence="3">Leg muscle</tissue>
    </source>
</reference>
<feature type="compositionally biased region" description="Polar residues" evidence="1">
    <location>
        <begin position="1"/>
        <end position="10"/>
    </location>
</feature>
<dbReference type="Proteomes" id="UP001159363">
    <property type="component" value="Chromosome 15"/>
</dbReference>
<keyword evidence="4" id="KW-1185">Reference proteome</keyword>
<feature type="region of interest" description="Disordered" evidence="1">
    <location>
        <begin position="237"/>
        <end position="265"/>
    </location>
</feature>
<organism evidence="3 4">
    <name type="scientific">Dryococelus australis</name>
    <dbReference type="NCBI Taxonomy" id="614101"/>
    <lineage>
        <taxon>Eukaryota</taxon>
        <taxon>Metazoa</taxon>
        <taxon>Ecdysozoa</taxon>
        <taxon>Arthropoda</taxon>
        <taxon>Hexapoda</taxon>
        <taxon>Insecta</taxon>
        <taxon>Pterygota</taxon>
        <taxon>Neoptera</taxon>
        <taxon>Polyneoptera</taxon>
        <taxon>Phasmatodea</taxon>
        <taxon>Verophasmatodea</taxon>
        <taxon>Anareolatae</taxon>
        <taxon>Phasmatidae</taxon>
        <taxon>Eurycanthinae</taxon>
        <taxon>Dryococelus</taxon>
    </lineage>
</organism>
<proteinExistence type="predicted"/>
<gene>
    <name evidence="3" type="ORF">PR048_032715</name>
</gene>
<evidence type="ECO:0000259" key="2">
    <source>
        <dbReference type="Pfam" id="PF13358"/>
    </source>
</evidence>
<dbReference type="InterPro" id="IPR036397">
    <property type="entry name" value="RNaseH_sf"/>
</dbReference>
<dbReference type="Pfam" id="PF13358">
    <property type="entry name" value="DDE_3"/>
    <property type="match status" value="1"/>
</dbReference>
<dbReference type="Gene3D" id="3.30.420.10">
    <property type="entry name" value="Ribonuclease H-like superfamily/Ribonuclease H"/>
    <property type="match status" value="1"/>
</dbReference>
<dbReference type="InterPro" id="IPR038717">
    <property type="entry name" value="Tc1-like_DDE_dom"/>
</dbReference>
<evidence type="ECO:0000256" key="1">
    <source>
        <dbReference type="SAM" id="MobiDB-lite"/>
    </source>
</evidence>
<feature type="domain" description="Tc1-like transposase DDE" evidence="2">
    <location>
        <begin position="465"/>
        <end position="520"/>
    </location>
</feature>
<evidence type="ECO:0000313" key="3">
    <source>
        <dbReference type="EMBL" id="KAJ8866854.1"/>
    </source>
</evidence>
<feature type="region of interest" description="Disordered" evidence="1">
    <location>
        <begin position="1"/>
        <end position="114"/>
    </location>
</feature>
<evidence type="ECO:0000313" key="4">
    <source>
        <dbReference type="Proteomes" id="UP001159363"/>
    </source>
</evidence>
<feature type="compositionally biased region" description="Low complexity" evidence="1">
    <location>
        <begin position="242"/>
        <end position="254"/>
    </location>
</feature>
<sequence length="1191" mass="132381">MRRDASTQPAGRNIADGIKKRNVGNWEKHKIRRTHFPGRDETQSSLRDSPVRPAKHVCGNRVPAKVREDGCSDPLPFLRKTGLSHSASDSPTARRRRSDLHPAEGRRKTSGTTRTPFKKASACYEWRGATDGTAGAAVLRCRLAGGEGKSYAWLPTPPHGPLPLRRLPPTPALPFLYTRPAHRLVVCGGQQIVEGRAATVTEEGKRFVWWGVSVVGRRWRGSTVPPLSARYQLSGGAGCGESATGPTQGSSSGGTRKKRDRGEPVGLRRMGQGRFILKAVHDKVSTFEMNLRKMSLLLRGIYFNLLAEGHAHSKVVNDGWKVVPYLNVVDVRHHIITYAASRACILCNLQCARDRSSFILQASYTATLNTKHNYLIKAALDEMSTLEMNLRKKTPPPAYVLTGEPSDMRPVNTSVDMCFMAFGVGPLVFVRGSMNTEAYCNTLCNEMLPTLWRFYGMDPCYFQDDNARCHVSRATMQWYADSNVRRLDWPAQSPDLNPIEYLWDELDLRVRARQARSKSAVQLMEWLQEEWRRIPVYVLQTLVESMKDRVAAVIAARVTRALDPAVYLTRPELNESEMRNYVCREPCLTPCVVKTGYSTWAAMSEQMSDAWSHGSISRIDPEGELAANAILALLRCFIAQPVRSFFQLSCSPAKGNKRLPILDNGVRSALIELLTGSLRLLLIVLNSGWHGTLMRINMVTILYLSTNLFLSKLIVSGNHLEPWMWASGHIVFIHHLGHGTLMRINMVTILYLSTNLFLSKLIVSGNHLESWMWTSGDIVFIHHLGHSIWTWTSGLVTTLYPTANLFLSKLIVSGNHLGSGAVNIGGGERGFVSGKELRVRLPNRSIAFSRDDIVCVYEGQAEDLVKNATVWGLNYVPVSLLASHQGDPGLIPGRVTPDFRMRESCRTTPLVGGFSQAPPVSSTLSFRRCPILTSITLIGSQDLDGLVLNLVSDFSAIKLPGNRLKSRKKTQHDGNTACQFSGLPTRLYSLVCKYADINCTLVVCCRSGRRRLDTVLQEPNVNYCQRSKQLHQQTQQHIRAGHFQSSGTSEILIASAIHNACGLLSKVTFGRVQVPSAAGEVTVAGGRLRRHGKDKLQAIHGKDYCYLYYCQCGKWGRSGLMDSTIYIKWGCSDPVDRYISNGAAEARDYCFLFYCQCGKWGRSGLMDSTIYIKWGCSDPVDRCISNGAAEA</sequence>
<name>A0ABQ9G2Z6_9NEOP</name>
<dbReference type="EMBL" id="JARBHB010000016">
    <property type="protein sequence ID" value="KAJ8866854.1"/>
    <property type="molecule type" value="Genomic_DNA"/>
</dbReference>
<accession>A0ABQ9G2Z6</accession>
<protein>
    <recommendedName>
        <fullName evidence="2">Tc1-like transposase DDE domain-containing protein</fullName>
    </recommendedName>
</protein>
<comment type="caution">
    <text evidence="3">The sequence shown here is derived from an EMBL/GenBank/DDBJ whole genome shotgun (WGS) entry which is preliminary data.</text>
</comment>